<evidence type="ECO:0000313" key="2">
    <source>
        <dbReference type="EMBL" id="KZL64151.1"/>
    </source>
</evidence>
<sequence length="283" mass="31582">MSTPAEEQPGLQHLLDTICPKYVTAEEARLICEQFRCSLKSNRQVLWSGMHREKAQKWADSHQCQTLTTAMGPLINLEKSKGKKRRSKFMKGASAIFSWFISQGDWVGILLPPPPDQFHPSGSTSLQDFEIPIVKGLLRDGSVKRIDVFHPEAKNEEARNSSHQLWPCDETTSWVDRFGGGRSAHAWRAVRTGIGQILRRIQVCSGNKAQGTPEKPALSTVATMKTKPVRKKKKRKKKKALNTIPLDGSGSENKAAQTPSTQESGIARTRVKSNQKPPKKNHN</sequence>
<protein>
    <submittedName>
        <fullName evidence="2">Uncharacterized protein</fullName>
    </submittedName>
</protein>
<dbReference type="Proteomes" id="UP000076584">
    <property type="component" value="Unassembled WGS sequence"/>
</dbReference>
<dbReference type="AlphaFoldDB" id="A0A166M120"/>
<dbReference type="STRING" id="1573173.A0A166M120"/>
<evidence type="ECO:0000313" key="3">
    <source>
        <dbReference type="Proteomes" id="UP000076584"/>
    </source>
</evidence>
<name>A0A166M120_COLIC</name>
<proteinExistence type="predicted"/>
<dbReference type="EMBL" id="LFIW01002706">
    <property type="protein sequence ID" value="KZL64151.1"/>
    <property type="molecule type" value="Genomic_DNA"/>
</dbReference>
<comment type="caution">
    <text evidence="2">The sequence shown here is derived from an EMBL/GenBank/DDBJ whole genome shotgun (WGS) entry which is preliminary data.</text>
</comment>
<accession>A0A166M120</accession>
<keyword evidence="3" id="KW-1185">Reference proteome</keyword>
<feature type="compositionally biased region" description="Basic residues" evidence="1">
    <location>
        <begin position="269"/>
        <end position="283"/>
    </location>
</feature>
<reference evidence="2 3" key="1">
    <citation type="submission" date="2015-06" db="EMBL/GenBank/DDBJ databases">
        <title>Survival trade-offs in plant roots during colonization by closely related pathogenic and mutualistic fungi.</title>
        <authorList>
            <person name="Hacquard S."/>
            <person name="Kracher B."/>
            <person name="Hiruma K."/>
            <person name="Weinman A."/>
            <person name="Muench P."/>
            <person name="Garrido Oter R."/>
            <person name="Ver Loren van Themaat E."/>
            <person name="Dallerey J.-F."/>
            <person name="Damm U."/>
            <person name="Henrissat B."/>
            <person name="Lespinet O."/>
            <person name="Thon M."/>
            <person name="Kemen E."/>
            <person name="McHardy A.C."/>
            <person name="Schulze-Lefert P."/>
            <person name="O'Connell R.J."/>
        </authorList>
    </citation>
    <scope>NUCLEOTIDE SEQUENCE [LARGE SCALE GENOMIC DNA]</scope>
    <source>
        <strain evidence="2 3">MAFF 238704</strain>
    </source>
</reference>
<feature type="compositionally biased region" description="Polar residues" evidence="1">
    <location>
        <begin position="250"/>
        <end position="264"/>
    </location>
</feature>
<organism evidence="2 3">
    <name type="scientific">Colletotrichum incanum</name>
    <name type="common">Soybean anthracnose fungus</name>
    <dbReference type="NCBI Taxonomy" id="1573173"/>
    <lineage>
        <taxon>Eukaryota</taxon>
        <taxon>Fungi</taxon>
        <taxon>Dikarya</taxon>
        <taxon>Ascomycota</taxon>
        <taxon>Pezizomycotina</taxon>
        <taxon>Sordariomycetes</taxon>
        <taxon>Hypocreomycetidae</taxon>
        <taxon>Glomerellales</taxon>
        <taxon>Glomerellaceae</taxon>
        <taxon>Colletotrichum</taxon>
        <taxon>Colletotrichum spaethianum species complex</taxon>
    </lineage>
</organism>
<gene>
    <name evidence="2" type="ORF">CI238_00493</name>
</gene>
<feature type="compositionally biased region" description="Basic residues" evidence="1">
    <location>
        <begin position="227"/>
        <end position="240"/>
    </location>
</feature>
<evidence type="ECO:0000256" key="1">
    <source>
        <dbReference type="SAM" id="MobiDB-lite"/>
    </source>
</evidence>
<feature type="region of interest" description="Disordered" evidence="1">
    <location>
        <begin position="206"/>
        <end position="283"/>
    </location>
</feature>